<dbReference type="InterPro" id="IPR000868">
    <property type="entry name" value="Isochorismatase-like_dom"/>
</dbReference>
<gene>
    <name evidence="9" type="ORF">X975_10537</name>
</gene>
<dbReference type="STRING" id="407821.A0A087UQA3"/>
<feature type="domain" description="EF-hand" evidence="8">
    <location>
        <begin position="1"/>
        <end position="32"/>
    </location>
</feature>
<dbReference type="GO" id="GO:0008936">
    <property type="term" value="F:nicotinamidase activity"/>
    <property type="evidence" value="ECO:0007669"/>
    <property type="project" value="UniProtKB-EC"/>
</dbReference>
<comment type="similarity">
    <text evidence="1">Belongs to the isochorismatase family.</text>
</comment>
<dbReference type="Gene3D" id="3.40.50.850">
    <property type="entry name" value="Isochorismatase-like"/>
    <property type="match status" value="1"/>
</dbReference>
<dbReference type="SUPFAM" id="SSF52499">
    <property type="entry name" value="Isochorismatase-like hydrolases"/>
    <property type="match status" value="1"/>
</dbReference>
<dbReference type="PANTHER" id="PTHR11080">
    <property type="entry name" value="PYRAZINAMIDASE/NICOTINAMIDASE"/>
    <property type="match status" value="1"/>
</dbReference>
<organism evidence="9 10">
    <name type="scientific">Stegodyphus mimosarum</name>
    <name type="common">African social velvet spider</name>
    <dbReference type="NCBI Taxonomy" id="407821"/>
    <lineage>
        <taxon>Eukaryota</taxon>
        <taxon>Metazoa</taxon>
        <taxon>Ecdysozoa</taxon>
        <taxon>Arthropoda</taxon>
        <taxon>Chelicerata</taxon>
        <taxon>Arachnida</taxon>
        <taxon>Araneae</taxon>
        <taxon>Araneomorphae</taxon>
        <taxon>Entelegynae</taxon>
        <taxon>Eresoidea</taxon>
        <taxon>Eresidae</taxon>
        <taxon>Stegodyphus</taxon>
    </lineage>
</organism>
<evidence type="ECO:0000256" key="5">
    <source>
        <dbReference type="ARBA" id="ARBA00037900"/>
    </source>
</evidence>
<keyword evidence="4" id="KW-0378">Hydrolase</keyword>
<dbReference type="EC" id="3.5.1.19" evidence="6"/>
<proteinExistence type="inferred from homology"/>
<keyword evidence="3" id="KW-0479">Metal-binding</keyword>
<feature type="non-terminal residue" evidence="9">
    <location>
        <position position="288"/>
    </location>
</feature>
<dbReference type="Pfam" id="PF13202">
    <property type="entry name" value="EF-hand_5"/>
    <property type="match status" value="1"/>
</dbReference>
<dbReference type="AlphaFoldDB" id="A0A087UQA3"/>
<evidence type="ECO:0000256" key="1">
    <source>
        <dbReference type="ARBA" id="ARBA00006336"/>
    </source>
</evidence>
<dbReference type="InterPro" id="IPR052347">
    <property type="entry name" value="Isochorismatase_Nicotinamidase"/>
</dbReference>
<evidence type="ECO:0000313" key="9">
    <source>
        <dbReference type="EMBL" id="KFM79542.1"/>
    </source>
</evidence>
<dbReference type="Proteomes" id="UP000054359">
    <property type="component" value="Unassembled WGS sequence"/>
</dbReference>
<evidence type="ECO:0000256" key="6">
    <source>
        <dbReference type="ARBA" id="ARBA00039017"/>
    </source>
</evidence>
<evidence type="ECO:0000313" key="10">
    <source>
        <dbReference type="Proteomes" id="UP000054359"/>
    </source>
</evidence>
<evidence type="ECO:0000256" key="7">
    <source>
        <dbReference type="ARBA" id="ARBA00043224"/>
    </source>
</evidence>
<dbReference type="PANTHER" id="PTHR11080:SF2">
    <property type="entry name" value="LD05707P"/>
    <property type="match status" value="1"/>
</dbReference>
<keyword evidence="2" id="KW-0662">Pyridine nucleotide biosynthesis</keyword>
<dbReference type="EMBL" id="KK121009">
    <property type="protein sequence ID" value="KFM79542.1"/>
    <property type="molecule type" value="Genomic_DNA"/>
</dbReference>
<dbReference type="OMA" id="DYCVWST"/>
<dbReference type="InterPro" id="IPR002048">
    <property type="entry name" value="EF_hand_dom"/>
</dbReference>
<evidence type="ECO:0000256" key="2">
    <source>
        <dbReference type="ARBA" id="ARBA00022642"/>
    </source>
</evidence>
<sequence>MCADIFYAFDMDRDGKISGDELSVMWPNFILPIIRPTSALIVIDVQNDFIDGSLAIRNCPAGQEGKEVVPVINHLLQTVPFNYIFYTFDWHPEDHVSFIDNIHLRNFHESSLVSKEEAKIFDTVVFEGPPEIEQKLWPRHCVQKSWGSELHSELKIAENAIFIYKGTCSDIDSYSAFWDNQKLSQTNLSEELKTRGVTDVFVSGLATDYCVGYTALHALEHGYRTILIEDACRGVDLKDIKAMQDKLVAEHGVVVTSDEVKDMVLGRDRKPELGYRTAMLAAVQIDSR</sequence>
<dbReference type="GO" id="GO:0019363">
    <property type="term" value="P:pyridine nucleotide biosynthetic process"/>
    <property type="evidence" value="ECO:0007669"/>
    <property type="project" value="UniProtKB-KW"/>
</dbReference>
<evidence type="ECO:0000256" key="3">
    <source>
        <dbReference type="ARBA" id="ARBA00022723"/>
    </source>
</evidence>
<evidence type="ECO:0000256" key="4">
    <source>
        <dbReference type="ARBA" id="ARBA00022801"/>
    </source>
</evidence>
<accession>A0A087UQA3</accession>
<dbReference type="GO" id="GO:0005509">
    <property type="term" value="F:calcium ion binding"/>
    <property type="evidence" value="ECO:0007669"/>
    <property type="project" value="InterPro"/>
</dbReference>
<evidence type="ECO:0000259" key="8">
    <source>
        <dbReference type="PROSITE" id="PS50222"/>
    </source>
</evidence>
<dbReference type="OrthoDB" id="167809at2759"/>
<keyword evidence="10" id="KW-1185">Reference proteome</keyword>
<dbReference type="CDD" id="cd01011">
    <property type="entry name" value="nicotinamidase"/>
    <property type="match status" value="1"/>
</dbReference>
<dbReference type="Pfam" id="PF00857">
    <property type="entry name" value="Isochorismatase"/>
    <property type="match status" value="1"/>
</dbReference>
<dbReference type="PROSITE" id="PS00018">
    <property type="entry name" value="EF_HAND_1"/>
    <property type="match status" value="1"/>
</dbReference>
<protein>
    <recommendedName>
        <fullName evidence="6">nicotinamidase</fullName>
        <ecNumber evidence="6">3.5.1.19</ecNumber>
    </recommendedName>
    <alternativeName>
        <fullName evidence="7">Nicotinamide deamidase</fullName>
    </alternativeName>
</protein>
<dbReference type="PROSITE" id="PS50222">
    <property type="entry name" value="EF_HAND_2"/>
    <property type="match status" value="1"/>
</dbReference>
<dbReference type="InterPro" id="IPR036380">
    <property type="entry name" value="Isochorismatase-like_sf"/>
</dbReference>
<comment type="pathway">
    <text evidence="5">Cofactor biosynthesis; nicotinate biosynthesis; nicotinate from nicotinamide: step 1/1.</text>
</comment>
<dbReference type="InterPro" id="IPR018247">
    <property type="entry name" value="EF_Hand_1_Ca_BS"/>
</dbReference>
<reference evidence="9 10" key="1">
    <citation type="submission" date="2013-11" db="EMBL/GenBank/DDBJ databases">
        <title>Genome sequencing of Stegodyphus mimosarum.</title>
        <authorList>
            <person name="Bechsgaard J."/>
        </authorList>
    </citation>
    <scope>NUCLEOTIDE SEQUENCE [LARGE SCALE GENOMIC DNA]</scope>
</reference>
<name>A0A087UQA3_STEMI</name>